<name>A0A9Q0Q1U3_SALPP</name>
<organism evidence="1 2">
    <name type="scientific">Salix purpurea</name>
    <name type="common">Purple osier willow</name>
    <dbReference type="NCBI Taxonomy" id="77065"/>
    <lineage>
        <taxon>Eukaryota</taxon>
        <taxon>Viridiplantae</taxon>
        <taxon>Streptophyta</taxon>
        <taxon>Embryophyta</taxon>
        <taxon>Tracheophyta</taxon>
        <taxon>Spermatophyta</taxon>
        <taxon>Magnoliopsida</taxon>
        <taxon>eudicotyledons</taxon>
        <taxon>Gunneridae</taxon>
        <taxon>Pentapetalae</taxon>
        <taxon>rosids</taxon>
        <taxon>fabids</taxon>
        <taxon>Malpighiales</taxon>
        <taxon>Salicaceae</taxon>
        <taxon>Saliceae</taxon>
        <taxon>Salix</taxon>
    </lineage>
</organism>
<proteinExistence type="predicted"/>
<keyword evidence="2" id="KW-1185">Reference proteome</keyword>
<gene>
    <name evidence="1" type="ORF">OIU79_011638</name>
</gene>
<dbReference type="InterPro" id="IPR032675">
    <property type="entry name" value="LRR_dom_sf"/>
</dbReference>
<evidence type="ECO:0000313" key="1">
    <source>
        <dbReference type="EMBL" id="KAJ6698144.1"/>
    </source>
</evidence>
<sequence>MPRLLTLRLELNSFTGKIGPFSFLPSGSILDFNVSNNFLYGEIPASFSLFPESSFSGNKNLCGKPMALDCFQRAVESEPAKPGGFYGGGGGRDEVMVVFDGCKDFGDVDDLLKSSAELLGKGCQRHHFFVKDITKETILLCRN</sequence>
<accession>A0A9Q0Q1U3</accession>
<dbReference type="AlphaFoldDB" id="A0A9Q0Q1U3"/>
<comment type="caution">
    <text evidence="1">The sequence shown here is derived from an EMBL/GenBank/DDBJ whole genome shotgun (WGS) entry which is preliminary data.</text>
</comment>
<reference evidence="1" key="2">
    <citation type="journal article" date="2023" name="Int. J. Mol. Sci.">
        <title>De Novo Assembly and Annotation of 11 Diverse Shrub Willow (Salix) Genomes Reveals Novel Gene Organization in Sex-Linked Regions.</title>
        <authorList>
            <person name="Hyden B."/>
            <person name="Feng K."/>
            <person name="Yates T.B."/>
            <person name="Jawdy S."/>
            <person name="Cereghino C."/>
            <person name="Smart L.B."/>
            <person name="Muchero W."/>
        </authorList>
    </citation>
    <scope>NUCLEOTIDE SEQUENCE</scope>
    <source>
        <tissue evidence="1">Shoot tip</tissue>
    </source>
</reference>
<reference evidence="1" key="1">
    <citation type="submission" date="2022-11" db="EMBL/GenBank/DDBJ databases">
        <authorList>
            <person name="Hyden B.L."/>
            <person name="Feng K."/>
            <person name="Yates T."/>
            <person name="Jawdy S."/>
            <person name="Smart L.B."/>
            <person name="Muchero W."/>
        </authorList>
    </citation>
    <scope>NUCLEOTIDE SEQUENCE</scope>
    <source>
        <tissue evidence="1">Shoot tip</tissue>
    </source>
</reference>
<dbReference type="PANTHER" id="PTHR48007">
    <property type="entry name" value="LEUCINE-RICH REPEAT RECEPTOR-LIKE PROTEIN KINASE PXC1"/>
    <property type="match status" value="1"/>
</dbReference>
<dbReference type="Gene3D" id="3.80.10.10">
    <property type="entry name" value="Ribonuclease Inhibitor"/>
    <property type="match status" value="1"/>
</dbReference>
<protein>
    <submittedName>
        <fullName evidence="1">Uncharacterized protein</fullName>
    </submittedName>
</protein>
<dbReference type="InterPro" id="IPR046959">
    <property type="entry name" value="PRK1-6/SRF4-like"/>
</dbReference>
<dbReference type="Proteomes" id="UP001151532">
    <property type="component" value="Chromosome 6"/>
</dbReference>
<dbReference type="PANTHER" id="PTHR48007:SF53">
    <property type="entry name" value="OS01G0711200 PROTEIN"/>
    <property type="match status" value="1"/>
</dbReference>
<dbReference type="EMBL" id="JAPFFK010000017">
    <property type="protein sequence ID" value="KAJ6698144.1"/>
    <property type="molecule type" value="Genomic_DNA"/>
</dbReference>
<evidence type="ECO:0000313" key="2">
    <source>
        <dbReference type="Proteomes" id="UP001151532"/>
    </source>
</evidence>